<accession>A0ABX6T4F9</accession>
<reference evidence="1 2" key="1">
    <citation type="submission" date="2020-08" db="EMBL/GenBank/DDBJ databases">
        <title>Genome sequence of Sphingomonas sediminicola KACC 15039T.</title>
        <authorList>
            <person name="Hyun D.-W."/>
            <person name="Bae J.-W."/>
        </authorList>
    </citation>
    <scope>NUCLEOTIDE SEQUENCE [LARGE SCALE GENOMIC DNA]</scope>
    <source>
        <strain evidence="1 2">KACC 15039</strain>
    </source>
</reference>
<dbReference type="PROSITE" id="PS00018">
    <property type="entry name" value="EF_HAND_1"/>
    <property type="match status" value="1"/>
</dbReference>
<sequence>MKTSFPSLVLRSGAIGLSILVSIGPQRAVAEVQTDATCTSDSKLLNGGPTEVFGDGPGTYWNLIEAGLQSAFGDDEAAKIQYLSGVFGQQFTTLGAARDYNLQVLSDAFDKNQDGLVCVYDLRGTRANLRDPYSKYTYFSVSDDKITKKADNALQFRSAPGQ</sequence>
<evidence type="ECO:0000313" key="1">
    <source>
        <dbReference type="EMBL" id="QNP44689.1"/>
    </source>
</evidence>
<dbReference type="Proteomes" id="UP000516105">
    <property type="component" value="Chromosome"/>
</dbReference>
<protein>
    <submittedName>
        <fullName evidence="1">Uncharacterized protein</fullName>
    </submittedName>
</protein>
<evidence type="ECO:0000313" key="2">
    <source>
        <dbReference type="Proteomes" id="UP000516105"/>
    </source>
</evidence>
<name>A0ABX6T4F9_9SPHN</name>
<dbReference type="InterPro" id="IPR018247">
    <property type="entry name" value="EF_Hand_1_Ca_BS"/>
</dbReference>
<organism evidence="1 2">
    <name type="scientific">Sphingomonas sediminicola</name>
    <dbReference type="NCBI Taxonomy" id="386874"/>
    <lineage>
        <taxon>Bacteria</taxon>
        <taxon>Pseudomonadati</taxon>
        <taxon>Pseudomonadota</taxon>
        <taxon>Alphaproteobacteria</taxon>
        <taxon>Sphingomonadales</taxon>
        <taxon>Sphingomonadaceae</taxon>
        <taxon>Sphingomonas</taxon>
    </lineage>
</organism>
<proteinExistence type="predicted"/>
<dbReference type="RefSeq" id="WP_187707647.1">
    <property type="nucleotide sequence ID" value="NZ_CP060782.1"/>
</dbReference>
<gene>
    <name evidence="1" type="ORF">H9L14_07670</name>
</gene>
<dbReference type="EMBL" id="CP060782">
    <property type="protein sequence ID" value="QNP44689.1"/>
    <property type="molecule type" value="Genomic_DNA"/>
</dbReference>
<keyword evidence="2" id="KW-1185">Reference proteome</keyword>